<proteinExistence type="predicted"/>
<comment type="caution">
    <text evidence="2">The sequence shown here is derived from an EMBL/GenBank/DDBJ whole genome shotgun (WGS) entry which is preliminary data.</text>
</comment>
<evidence type="ECO:0000313" key="3">
    <source>
        <dbReference type="Proteomes" id="UP001066276"/>
    </source>
</evidence>
<name>A0AAV7NB33_PLEWA</name>
<feature type="region of interest" description="Disordered" evidence="1">
    <location>
        <begin position="1"/>
        <end position="78"/>
    </location>
</feature>
<accession>A0AAV7NB33</accession>
<dbReference type="EMBL" id="JANPWB010000012">
    <property type="protein sequence ID" value="KAJ1112374.1"/>
    <property type="molecule type" value="Genomic_DNA"/>
</dbReference>
<protein>
    <submittedName>
        <fullName evidence="2">Uncharacterized protein</fullName>
    </submittedName>
</protein>
<sequence>MCHGPSSVGLRQTLQDGGRRGRPALAGGLTPDRAAARRGGGSGQPSLIEGSSGTGCTRSGVLTSSAAGEARAPPFPVH</sequence>
<feature type="compositionally biased region" description="Polar residues" evidence="1">
    <location>
        <begin position="49"/>
        <end position="66"/>
    </location>
</feature>
<evidence type="ECO:0000256" key="1">
    <source>
        <dbReference type="SAM" id="MobiDB-lite"/>
    </source>
</evidence>
<dbReference type="AlphaFoldDB" id="A0AAV7NB33"/>
<gene>
    <name evidence="2" type="ORF">NDU88_000642</name>
</gene>
<evidence type="ECO:0000313" key="2">
    <source>
        <dbReference type="EMBL" id="KAJ1112374.1"/>
    </source>
</evidence>
<dbReference type="Proteomes" id="UP001066276">
    <property type="component" value="Chromosome 8"/>
</dbReference>
<reference evidence="2" key="1">
    <citation type="journal article" date="2022" name="bioRxiv">
        <title>Sequencing and chromosome-scale assembly of the giantPleurodeles waltlgenome.</title>
        <authorList>
            <person name="Brown T."/>
            <person name="Elewa A."/>
            <person name="Iarovenko S."/>
            <person name="Subramanian E."/>
            <person name="Araus A.J."/>
            <person name="Petzold A."/>
            <person name="Susuki M."/>
            <person name="Suzuki K.-i.T."/>
            <person name="Hayashi T."/>
            <person name="Toyoda A."/>
            <person name="Oliveira C."/>
            <person name="Osipova E."/>
            <person name="Leigh N.D."/>
            <person name="Simon A."/>
            <person name="Yun M.H."/>
        </authorList>
    </citation>
    <scope>NUCLEOTIDE SEQUENCE</scope>
    <source>
        <strain evidence="2">20211129_DDA</strain>
        <tissue evidence="2">Liver</tissue>
    </source>
</reference>
<organism evidence="2 3">
    <name type="scientific">Pleurodeles waltl</name>
    <name type="common">Iberian ribbed newt</name>
    <dbReference type="NCBI Taxonomy" id="8319"/>
    <lineage>
        <taxon>Eukaryota</taxon>
        <taxon>Metazoa</taxon>
        <taxon>Chordata</taxon>
        <taxon>Craniata</taxon>
        <taxon>Vertebrata</taxon>
        <taxon>Euteleostomi</taxon>
        <taxon>Amphibia</taxon>
        <taxon>Batrachia</taxon>
        <taxon>Caudata</taxon>
        <taxon>Salamandroidea</taxon>
        <taxon>Salamandridae</taxon>
        <taxon>Pleurodelinae</taxon>
        <taxon>Pleurodeles</taxon>
    </lineage>
</organism>
<keyword evidence="3" id="KW-1185">Reference proteome</keyword>